<dbReference type="InterPro" id="IPR015424">
    <property type="entry name" value="PyrdxlP-dep_Trfase"/>
</dbReference>
<dbReference type="GO" id="GO:0003700">
    <property type="term" value="F:DNA-binding transcription factor activity"/>
    <property type="evidence" value="ECO:0007669"/>
    <property type="project" value="InterPro"/>
</dbReference>
<dbReference type="SUPFAM" id="SSF53383">
    <property type="entry name" value="PLP-dependent transferases"/>
    <property type="match status" value="1"/>
</dbReference>
<keyword evidence="3" id="KW-0805">Transcription regulation</keyword>
<dbReference type="InterPro" id="IPR036388">
    <property type="entry name" value="WH-like_DNA-bd_sf"/>
</dbReference>
<evidence type="ECO:0000256" key="2">
    <source>
        <dbReference type="ARBA" id="ARBA00022898"/>
    </source>
</evidence>
<keyword evidence="2" id="KW-0663">Pyridoxal phosphate</keyword>
<accession>A0A7G5EK19</accession>
<feature type="domain" description="HTH gntR-type" evidence="6">
    <location>
        <begin position="18"/>
        <end position="86"/>
    </location>
</feature>
<gene>
    <name evidence="7" type="ORF">HS961_16725</name>
</gene>
<dbReference type="Pfam" id="PF00392">
    <property type="entry name" value="GntR"/>
    <property type="match status" value="1"/>
</dbReference>
<keyword evidence="7" id="KW-0808">Transferase</keyword>
<dbReference type="GO" id="GO:0003677">
    <property type="term" value="F:DNA binding"/>
    <property type="evidence" value="ECO:0007669"/>
    <property type="project" value="UniProtKB-KW"/>
</dbReference>
<dbReference type="PROSITE" id="PS50949">
    <property type="entry name" value="HTH_GNTR"/>
    <property type="match status" value="1"/>
</dbReference>
<proteinExistence type="inferred from homology"/>
<dbReference type="InterPro" id="IPR036390">
    <property type="entry name" value="WH_DNA-bd_sf"/>
</dbReference>
<evidence type="ECO:0000256" key="4">
    <source>
        <dbReference type="ARBA" id="ARBA00023125"/>
    </source>
</evidence>
<keyword evidence="7" id="KW-0032">Aminotransferase</keyword>
<dbReference type="InterPro" id="IPR015421">
    <property type="entry name" value="PyrdxlP-dep_Trfase_major"/>
</dbReference>
<dbReference type="KEGG" id="cpis:HS961_16725"/>
<comment type="similarity">
    <text evidence="1">In the C-terminal section; belongs to the class-I pyridoxal-phosphate-dependent aminotransferase family.</text>
</comment>
<evidence type="ECO:0000256" key="3">
    <source>
        <dbReference type="ARBA" id="ARBA00023015"/>
    </source>
</evidence>
<organism evidence="7 8">
    <name type="scientific">Comamonas piscis</name>
    <dbReference type="NCBI Taxonomy" id="1562974"/>
    <lineage>
        <taxon>Bacteria</taxon>
        <taxon>Pseudomonadati</taxon>
        <taxon>Pseudomonadota</taxon>
        <taxon>Betaproteobacteria</taxon>
        <taxon>Burkholderiales</taxon>
        <taxon>Comamonadaceae</taxon>
        <taxon>Comamonas</taxon>
    </lineage>
</organism>
<dbReference type="PANTHER" id="PTHR46577">
    <property type="entry name" value="HTH-TYPE TRANSCRIPTIONAL REGULATORY PROTEIN GABR"/>
    <property type="match status" value="1"/>
</dbReference>
<dbReference type="CDD" id="cd07377">
    <property type="entry name" value="WHTH_GntR"/>
    <property type="match status" value="1"/>
</dbReference>
<dbReference type="EMBL" id="CP058554">
    <property type="protein sequence ID" value="QMV74344.1"/>
    <property type="molecule type" value="Genomic_DNA"/>
</dbReference>
<dbReference type="CDD" id="cd00609">
    <property type="entry name" value="AAT_like"/>
    <property type="match status" value="1"/>
</dbReference>
<evidence type="ECO:0000313" key="8">
    <source>
        <dbReference type="Proteomes" id="UP000515240"/>
    </source>
</evidence>
<dbReference type="Gene3D" id="1.10.10.10">
    <property type="entry name" value="Winged helix-like DNA-binding domain superfamily/Winged helix DNA-binding domain"/>
    <property type="match status" value="1"/>
</dbReference>
<protein>
    <submittedName>
        <fullName evidence="7">PLP-dependent aminotransferase family protein</fullName>
    </submittedName>
</protein>
<keyword evidence="8" id="KW-1185">Reference proteome</keyword>
<dbReference type="PANTHER" id="PTHR46577:SF1">
    <property type="entry name" value="HTH-TYPE TRANSCRIPTIONAL REGULATORY PROTEIN GABR"/>
    <property type="match status" value="1"/>
</dbReference>
<keyword evidence="4" id="KW-0238">DNA-binding</keyword>
<dbReference type="AlphaFoldDB" id="A0A7G5EK19"/>
<dbReference type="InterPro" id="IPR051446">
    <property type="entry name" value="HTH_trans_reg/aminotransferase"/>
</dbReference>
<dbReference type="GO" id="GO:0030170">
    <property type="term" value="F:pyridoxal phosphate binding"/>
    <property type="evidence" value="ECO:0007669"/>
    <property type="project" value="InterPro"/>
</dbReference>
<evidence type="ECO:0000313" key="7">
    <source>
        <dbReference type="EMBL" id="QMV74344.1"/>
    </source>
</evidence>
<name>A0A7G5EK19_9BURK</name>
<dbReference type="Proteomes" id="UP000515240">
    <property type="component" value="Chromosome"/>
</dbReference>
<dbReference type="Gene3D" id="3.40.640.10">
    <property type="entry name" value="Type I PLP-dependent aspartate aminotransferase-like (Major domain)"/>
    <property type="match status" value="1"/>
</dbReference>
<dbReference type="SMART" id="SM00345">
    <property type="entry name" value="HTH_GNTR"/>
    <property type="match status" value="1"/>
</dbReference>
<dbReference type="InterPro" id="IPR004839">
    <property type="entry name" value="Aminotransferase_I/II_large"/>
</dbReference>
<sequence>MQEDDTPPWLPRLAARGGPRFLQIADALQAAVADGLLKPGDRLPPQRHLAALLDVDLTTITRAYDEARRRNLLEGRGARGTYIAAPKVELTAVLDLGMNTPPPPAGLDFDDLLKQGLAQVLMGADAALLMTYHLGGGSDVDRQAGAQWLQPMFGAVDAEQLVVCPGAQAAIAASILVLTEPGDVILAESIGYPGLRAAATQLGRQLIAVPTDPHGMRPDSLEQACRQHQPALLYLNPTLQNPTATTMPLDRRQALVAVAQRYNVRIVEDDPYWLLAEAPPPPLASLAPEQVLYISTLSKCLTPGLRVAFVLVRDPVLRERFLAALRAFALMVSPLSAALATQWILDGSAYGLMEGVRKEARLRHRMARDLLAGRYSGAGDGLHVWLELPGYWSPTQLAQAAHSEGIAVTPAEAFTTGTAETGRDTGAGTGTGTGTVNAIRISLGSIKDRGRLQAGLQRLSQLLARRPDPFTTAVV</sequence>
<evidence type="ECO:0000256" key="5">
    <source>
        <dbReference type="ARBA" id="ARBA00023163"/>
    </source>
</evidence>
<dbReference type="Pfam" id="PF00155">
    <property type="entry name" value="Aminotran_1_2"/>
    <property type="match status" value="1"/>
</dbReference>
<evidence type="ECO:0000259" key="6">
    <source>
        <dbReference type="PROSITE" id="PS50949"/>
    </source>
</evidence>
<evidence type="ECO:0000256" key="1">
    <source>
        <dbReference type="ARBA" id="ARBA00005384"/>
    </source>
</evidence>
<dbReference type="SUPFAM" id="SSF46785">
    <property type="entry name" value="Winged helix' DNA-binding domain"/>
    <property type="match status" value="1"/>
</dbReference>
<reference evidence="7 8" key="1">
    <citation type="journal article" date="2020" name="G3 (Bethesda)">
        <title>CeMbio - The Caenorhabditis elegans Microbiome Resource.</title>
        <authorList>
            <person name="Dirksen P."/>
            <person name="Assie A."/>
            <person name="Zimmermann J."/>
            <person name="Zhang F."/>
            <person name="Tietje A.M."/>
            <person name="Marsh S.A."/>
            <person name="Felix M.A."/>
            <person name="Shapira M."/>
            <person name="Kaleta C."/>
            <person name="Schulenburg H."/>
            <person name="Samuel B."/>
        </authorList>
    </citation>
    <scope>NUCLEOTIDE SEQUENCE [LARGE SCALE GENOMIC DNA]</scope>
    <source>
        <strain evidence="7 8">BIGb0172</strain>
    </source>
</reference>
<keyword evidence="5" id="KW-0804">Transcription</keyword>
<dbReference type="RefSeq" id="WP_182323913.1">
    <property type="nucleotide sequence ID" value="NZ_CP058554.1"/>
</dbReference>
<dbReference type="InterPro" id="IPR000524">
    <property type="entry name" value="Tscrpt_reg_HTH_GntR"/>
</dbReference>
<dbReference type="GO" id="GO:0008483">
    <property type="term" value="F:transaminase activity"/>
    <property type="evidence" value="ECO:0007669"/>
    <property type="project" value="UniProtKB-KW"/>
</dbReference>